<dbReference type="OrthoDB" id="5194387at2"/>
<dbReference type="InterPro" id="IPR031795">
    <property type="entry name" value="Zf-HC3"/>
</dbReference>
<sequence>MSDVRWLPVNGARHAMRKEQHQRELGTEVVALCGEVITLIRPSETDWFWDSCPECWFVAKIINSTPTFARTLHRL</sequence>
<name>A0A1H3SY62_9PSEU</name>
<dbReference type="Pfam" id="PF16827">
    <property type="entry name" value="zf-HC3"/>
    <property type="match status" value="1"/>
</dbReference>
<reference evidence="2" key="1">
    <citation type="submission" date="2016-10" db="EMBL/GenBank/DDBJ databases">
        <authorList>
            <person name="Varghese N."/>
            <person name="Submissions S."/>
        </authorList>
    </citation>
    <scope>NUCLEOTIDE SEQUENCE [LARGE SCALE GENOMIC DNA]</scope>
    <source>
        <strain evidence="2">CGMCC 4.3530</strain>
    </source>
</reference>
<dbReference type="Gene3D" id="2.30.30.990">
    <property type="entry name" value="Malonyl-[acyl-carrier protein] O-methyltransferase, zinc-finger motif"/>
    <property type="match status" value="1"/>
</dbReference>
<dbReference type="EMBL" id="FNOK01000072">
    <property type="protein sequence ID" value="SDZ42627.1"/>
    <property type="molecule type" value="Genomic_DNA"/>
</dbReference>
<dbReference type="Proteomes" id="UP000199529">
    <property type="component" value="Unassembled WGS sequence"/>
</dbReference>
<keyword evidence="1" id="KW-0862">Zinc</keyword>
<protein>
    <submittedName>
        <fullName evidence="1">Zinc-finger</fullName>
    </submittedName>
</protein>
<dbReference type="GO" id="GO:0008270">
    <property type="term" value="F:zinc ion binding"/>
    <property type="evidence" value="ECO:0007669"/>
    <property type="project" value="UniProtKB-KW"/>
</dbReference>
<keyword evidence="2" id="KW-1185">Reference proteome</keyword>
<keyword evidence="1" id="KW-0479">Metal-binding</keyword>
<proteinExistence type="predicted"/>
<dbReference type="RefSeq" id="WP_143061289.1">
    <property type="nucleotide sequence ID" value="NZ_FNOK01000072.1"/>
</dbReference>
<dbReference type="AlphaFoldDB" id="A0A1H3SY62"/>
<accession>A0A1H3SY62</accession>
<evidence type="ECO:0000313" key="1">
    <source>
        <dbReference type="EMBL" id="SDZ42627.1"/>
    </source>
</evidence>
<organism evidence="1 2">
    <name type="scientific">Saccharopolyspora shandongensis</name>
    <dbReference type="NCBI Taxonomy" id="418495"/>
    <lineage>
        <taxon>Bacteria</taxon>
        <taxon>Bacillati</taxon>
        <taxon>Actinomycetota</taxon>
        <taxon>Actinomycetes</taxon>
        <taxon>Pseudonocardiales</taxon>
        <taxon>Pseudonocardiaceae</taxon>
        <taxon>Saccharopolyspora</taxon>
    </lineage>
</organism>
<gene>
    <name evidence="1" type="ORF">SAMN05216215_107216</name>
</gene>
<evidence type="ECO:0000313" key="2">
    <source>
        <dbReference type="Proteomes" id="UP000199529"/>
    </source>
</evidence>
<keyword evidence="1" id="KW-0863">Zinc-finger</keyword>